<accession>A0AAW0GGI5</accession>
<protein>
    <submittedName>
        <fullName evidence="1">Uncharacterized protein</fullName>
    </submittedName>
</protein>
<dbReference type="EMBL" id="JASBNA010000004">
    <property type="protein sequence ID" value="KAK7692698.1"/>
    <property type="molecule type" value="Genomic_DNA"/>
</dbReference>
<proteinExistence type="predicted"/>
<comment type="caution">
    <text evidence="1">The sequence shown here is derived from an EMBL/GenBank/DDBJ whole genome shotgun (WGS) entry which is preliminary data.</text>
</comment>
<dbReference type="Proteomes" id="UP001385951">
    <property type="component" value="Unassembled WGS sequence"/>
</dbReference>
<reference evidence="1 2" key="1">
    <citation type="submission" date="2022-09" db="EMBL/GenBank/DDBJ databases">
        <authorList>
            <person name="Palmer J.M."/>
        </authorList>
    </citation>
    <scope>NUCLEOTIDE SEQUENCE [LARGE SCALE GENOMIC DNA]</scope>
    <source>
        <strain evidence="1 2">DSM 7382</strain>
    </source>
</reference>
<keyword evidence="2" id="KW-1185">Reference proteome</keyword>
<organism evidence="1 2">
    <name type="scientific">Cerrena zonata</name>
    <dbReference type="NCBI Taxonomy" id="2478898"/>
    <lineage>
        <taxon>Eukaryota</taxon>
        <taxon>Fungi</taxon>
        <taxon>Dikarya</taxon>
        <taxon>Basidiomycota</taxon>
        <taxon>Agaricomycotina</taxon>
        <taxon>Agaricomycetes</taxon>
        <taxon>Polyporales</taxon>
        <taxon>Cerrenaceae</taxon>
        <taxon>Cerrena</taxon>
    </lineage>
</organism>
<gene>
    <name evidence="1" type="ORF">QCA50_004331</name>
</gene>
<name>A0AAW0GGI5_9APHY</name>
<sequence>MGWTCPISQKPAGLPDLKPDEVLVDVMAKKKHFINVFQAKDLVTIYLTKANVWLLMPQEGHQFGALIAFDTGRMLTENDKKQYRRGSHVAIDKFKQAICTVMVVDRQITIRNDNLVKFTVSK</sequence>
<evidence type="ECO:0000313" key="2">
    <source>
        <dbReference type="Proteomes" id="UP001385951"/>
    </source>
</evidence>
<dbReference type="AlphaFoldDB" id="A0AAW0GGI5"/>
<evidence type="ECO:0000313" key="1">
    <source>
        <dbReference type="EMBL" id="KAK7692698.1"/>
    </source>
</evidence>